<comment type="similarity">
    <text evidence="1">Belongs to the TSR2 family.</text>
</comment>
<dbReference type="GO" id="GO:0005634">
    <property type="term" value="C:nucleus"/>
    <property type="evidence" value="ECO:0000318"/>
    <property type="project" value="GO_Central"/>
</dbReference>
<dbReference type="Proteomes" id="UP000813463">
    <property type="component" value="Chromosome 3"/>
</dbReference>
<proteinExistence type="inferred from homology"/>
<keyword evidence="3" id="KW-1185">Reference proteome</keyword>
<dbReference type="InterPro" id="IPR019398">
    <property type="entry name" value="Pre-rRNA_process_TSR2"/>
</dbReference>
<accession>A0A9R0IQ86</accession>
<keyword evidence="2" id="KW-0698">rRNA processing</keyword>
<dbReference type="PANTHER" id="PTHR21250">
    <property type="entry name" value="PRE-RRNA-PROCESSING PROTEIN TSR2 HOMOLOG"/>
    <property type="match status" value="1"/>
</dbReference>
<dbReference type="KEGG" id="soe:110793050"/>
<evidence type="ECO:0000256" key="1">
    <source>
        <dbReference type="ARBA" id="ARBA00006524"/>
    </source>
</evidence>
<protein>
    <recommendedName>
        <fullName evidence="5">Pre-rRNA-processing protein TSR2 homolog</fullName>
    </recommendedName>
</protein>
<evidence type="ECO:0000313" key="4">
    <source>
        <dbReference type="RefSeq" id="XP_021853572.2"/>
    </source>
</evidence>
<reference evidence="3" key="1">
    <citation type="journal article" date="2021" name="Nat. Commun.">
        <title>Genomic analyses provide insights into spinach domestication and the genetic basis of agronomic traits.</title>
        <authorList>
            <person name="Cai X."/>
            <person name="Sun X."/>
            <person name="Xu C."/>
            <person name="Sun H."/>
            <person name="Wang X."/>
            <person name="Ge C."/>
            <person name="Zhang Z."/>
            <person name="Wang Q."/>
            <person name="Fei Z."/>
            <person name="Jiao C."/>
            <person name="Wang Q."/>
        </authorList>
    </citation>
    <scope>NUCLEOTIDE SEQUENCE [LARGE SCALE GENOMIC DNA]</scope>
    <source>
        <strain evidence="3">cv. Varoflay</strain>
    </source>
</reference>
<evidence type="ECO:0000313" key="3">
    <source>
        <dbReference type="Proteomes" id="UP000813463"/>
    </source>
</evidence>
<sequence length="127" mass="14588">MEAMVQRENGMMIKNKSASPSYTESEVIMSMYCQGISRVLLEWNGLQMAIQNQWGGYDSHQKSQQLVFDIFSWFCKSRGSLYVEELENLLHESMLFSFNTDIEDGSIEEVAEQLMSMHEGCLQGCHV</sequence>
<evidence type="ECO:0008006" key="5">
    <source>
        <dbReference type="Google" id="ProtNLM"/>
    </source>
</evidence>
<dbReference type="AlphaFoldDB" id="A0A9R0IQ86"/>
<organism evidence="3 4">
    <name type="scientific">Spinacia oleracea</name>
    <name type="common">Spinach</name>
    <dbReference type="NCBI Taxonomy" id="3562"/>
    <lineage>
        <taxon>Eukaryota</taxon>
        <taxon>Viridiplantae</taxon>
        <taxon>Streptophyta</taxon>
        <taxon>Embryophyta</taxon>
        <taxon>Tracheophyta</taxon>
        <taxon>Spermatophyta</taxon>
        <taxon>Magnoliopsida</taxon>
        <taxon>eudicotyledons</taxon>
        <taxon>Gunneridae</taxon>
        <taxon>Pentapetalae</taxon>
        <taxon>Caryophyllales</taxon>
        <taxon>Chenopodiaceae</taxon>
        <taxon>Chenopodioideae</taxon>
        <taxon>Anserineae</taxon>
        <taxon>Spinacia</taxon>
    </lineage>
</organism>
<dbReference type="Pfam" id="PF10273">
    <property type="entry name" value="WGG"/>
    <property type="match status" value="1"/>
</dbReference>
<dbReference type="GO" id="GO:0000462">
    <property type="term" value="P:maturation of SSU-rRNA from tricistronic rRNA transcript (SSU-rRNA, 5.8S rRNA, LSU-rRNA)"/>
    <property type="evidence" value="ECO:0000318"/>
    <property type="project" value="GO_Central"/>
</dbReference>
<reference evidence="4" key="2">
    <citation type="submission" date="2025-08" db="UniProtKB">
        <authorList>
            <consortium name="RefSeq"/>
        </authorList>
    </citation>
    <scope>IDENTIFICATION</scope>
    <source>
        <tissue evidence="4">Leaf</tissue>
    </source>
</reference>
<dbReference type="RefSeq" id="XP_021853572.2">
    <property type="nucleotide sequence ID" value="XM_021997880.2"/>
</dbReference>
<evidence type="ECO:0000256" key="2">
    <source>
        <dbReference type="ARBA" id="ARBA00022552"/>
    </source>
</evidence>
<dbReference type="GeneID" id="110793050"/>
<gene>
    <name evidence="4" type="primary">LOC110793050</name>
</gene>
<name>A0A9R0IQ86_SPIOL</name>